<dbReference type="RefSeq" id="WP_132001031.1">
    <property type="nucleotide sequence ID" value="NZ_JABUHM010000006.1"/>
</dbReference>
<gene>
    <name evidence="2" type="ORF">EV146_101302</name>
</gene>
<comment type="caution">
    <text evidence="2">The sequence shown here is derived from an EMBL/GenBank/DDBJ whole genome shotgun (WGS) entry which is preliminary data.</text>
</comment>
<evidence type="ECO:0000256" key="1">
    <source>
        <dbReference type="SAM" id="MobiDB-lite"/>
    </source>
</evidence>
<name>A0A4R2BN48_9BACI</name>
<sequence length="127" mass="14014">MKARSLLLGFLVGGAAAGIATLLSAPDSGKVTRRQLKAHKDVYTAELKELKDSLMQIKDSVSTATKEGKTVLGEFVHDIKLSLYEWKLSTDENKTALQKEVKEIEQTIQELEKDLSPENKAEEKAAQ</sequence>
<dbReference type="InterPro" id="IPR024623">
    <property type="entry name" value="YtxH"/>
</dbReference>
<organism evidence="2 3">
    <name type="scientific">Mesobacillus foraminis</name>
    <dbReference type="NCBI Taxonomy" id="279826"/>
    <lineage>
        <taxon>Bacteria</taxon>
        <taxon>Bacillati</taxon>
        <taxon>Bacillota</taxon>
        <taxon>Bacilli</taxon>
        <taxon>Bacillales</taxon>
        <taxon>Bacillaceae</taxon>
        <taxon>Mesobacillus</taxon>
    </lineage>
</organism>
<dbReference type="Proteomes" id="UP000295689">
    <property type="component" value="Unassembled WGS sequence"/>
</dbReference>
<evidence type="ECO:0000313" key="2">
    <source>
        <dbReference type="EMBL" id="TCN27972.1"/>
    </source>
</evidence>
<keyword evidence="3" id="KW-1185">Reference proteome</keyword>
<feature type="region of interest" description="Disordered" evidence="1">
    <location>
        <begin position="108"/>
        <end position="127"/>
    </location>
</feature>
<protein>
    <submittedName>
        <fullName evidence="2">Gas vesicle protein</fullName>
    </submittedName>
</protein>
<proteinExistence type="predicted"/>
<dbReference type="EMBL" id="SLVV01000001">
    <property type="protein sequence ID" value="TCN27972.1"/>
    <property type="molecule type" value="Genomic_DNA"/>
</dbReference>
<evidence type="ECO:0000313" key="3">
    <source>
        <dbReference type="Proteomes" id="UP000295689"/>
    </source>
</evidence>
<dbReference type="PANTHER" id="PTHR35792">
    <property type="entry name" value="GENERAL STRESS PROTEIN"/>
    <property type="match status" value="1"/>
</dbReference>
<reference evidence="2 3" key="1">
    <citation type="journal article" date="2015" name="Stand. Genomic Sci.">
        <title>Genomic Encyclopedia of Bacterial and Archaeal Type Strains, Phase III: the genomes of soil and plant-associated and newly described type strains.</title>
        <authorList>
            <person name="Whitman W.B."/>
            <person name="Woyke T."/>
            <person name="Klenk H.P."/>
            <person name="Zhou Y."/>
            <person name="Lilburn T.G."/>
            <person name="Beck B.J."/>
            <person name="De Vos P."/>
            <person name="Vandamme P."/>
            <person name="Eisen J.A."/>
            <person name="Garrity G."/>
            <person name="Hugenholtz P."/>
            <person name="Kyrpides N.C."/>
        </authorList>
    </citation>
    <scope>NUCLEOTIDE SEQUENCE [LARGE SCALE GENOMIC DNA]</scope>
    <source>
        <strain evidence="2 3">CV53</strain>
    </source>
</reference>
<dbReference type="AlphaFoldDB" id="A0A4R2BN48"/>
<dbReference type="InterPro" id="IPR052928">
    <property type="entry name" value="Desiccation-related_membrane"/>
</dbReference>
<accession>A0A4R2BN48</accession>
<dbReference type="PANTHER" id="PTHR35792:SF3">
    <property type="entry name" value="IG HYPOTHETICAL 17707"/>
    <property type="match status" value="1"/>
</dbReference>
<dbReference type="Pfam" id="PF12732">
    <property type="entry name" value="YtxH"/>
    <property type="match status" value="1"/>
</dbReference>